<dbReference type="RefSeq" id="WP_339440024.1">
    <property type="nucleotide sequence ID" value="NZ_JBBHKQ010000001.1"/>
</dbReference>
<organism evidence="1 2">
    <name type="scientific">Ochrobactrum teleogrylli</name>
    <dbReference type="NCBI Taxonomy" id="2479765"/>
    <lineage>
        <taxon>Bacteria</taxon>
        <taxon>Pseudomonadati</taxon>
        <taxon>Pseudomonadota</taxon>
        <taxon>Alphaproteobacteria</taxon>
        <taxon>Hyphomicrobiales</taxon>
        <taxon>Brucellaceae</taxon>
        <taxon>Brucella/Ochrobactrum group</taxon>
        <taxon>Ochrobactrum</taxon>
    </lineage>
</organism>
<evidence type="ECO:0008006" key="3">
    <source>
        <dbReference type="Google" id="ProtNLM"/>
    </source>
</evidence>
<proteinExistence type="predicted"/>
<gene>
    <name evidence="1" type="ORF">WIX40_12450</name>
</gene>
<protein>
    <recommendedName>
        <fullName evidence="3">Transposase</fullName>
    </recommendedName>
</protein>
<reference evidence="1 2" key="1">
    <citation type="submission" date="2024-03" db="EMBL/GenBank/DDBJ databases">
        <title>Reference genomes for the five species model microbial community.</title>
        <authorList>
            <person name="Padfield D."/>
        </authorList>
    </citation>
    <scope>NUCLEOTIDE SEQUENCE [LARGE SCALE GENOMIC DNA]</scope>
    <source>
        <strain evidence="1 2">AB1</strain>
    </source>
</reference>
<evidence type="ECO:0000313" key="2">
    <source>
        <dbReference type="Proteomes" id="UP001362311"/>
    </source>
</evidence>
<evidence type="ECO:0000313" key="1">
    <source>
        <dbReference type="EMBL" id="MEJ5900917.1"/>
    </source>
</evidence>
<dbReference type="EMBL" id="JBBHKQ010000001">
    <property type="protein sequence ID" value="MEJ5900917.1"/>
    <property type="molecule type" value="Genomic_DNA"/>
</dbReference>
<accession>A0ABD5JYK9</accession>
<dbReference type="AlphaFoldDB" id="A0ABD5JYK9"/>
<sequence length="48" mass="5666">MVYEVTLPNNFACRQKKIDRLFKPVINQRARMKKPELDLSSGHLPIIR</sequence>
<comment type="caution">
    <text evidence="1">The sequence shown here is derived from an EMBL/GenBank/DDBJ whole genome shotgun (WGS) entry which is preliminary data.</text>
</comment>
<name>A0ABD5JYK9_9HYPH</name>
<dbReference type="Proteomes" id="UP001362311">
    <property type="component" value="Unassembled WGS sequence"/>
</dbReference>